<feature type="transmembrane region" description="Helical" evidence="2">
    <location>
        <begin position="376"/>
        <end position="398"/>
    </location>
</feature>
<dbReference type="AlphaFoldDB" id="A0A486XIY2"/>
<organism evidence="3">
    <name type="scientific">Rheinheimera sp. BAL341</name>
    <dbReference type="NCBI Taxonomy" id="1708203"/>
    <lineage>
        <taxon>Bacteria</taxon>
        <taxon>Pseudomonadati</taxon>
        <taxon>Pseudomonadota</taxon>
        <taxon>Gammaproteobacteria</taxon>
        <taxon>Chromatiales</taxon>
        <taxon>Chromatiaceae</taxon>
        <taxon>Rheinheimera</taxon>
    </lineage>
</organism>
<keyword evidence="1" id="KW-0175">Coiled coil</keyword>
<evidence type="ECO:0000256" key="2">
    <source>
        <dbReference type="SAM" id="Phobius"/>
    </source>
</evidence>
<feature type="transmembrane region" description="Helical" evidence="2">
    <location>
        <begin position="269"/>
        <end position="289"/>
    </location>
</feature>
<accession>A0A486XIY2</accession>
<keyword evidence="2" id="KW-1133">Transmembrane helix</keyword>
<feature type="coiled-coil region" evidence="1">
    <location>
        <begin position="344"/>
        <end position="371"/>
    </location>
</feature>
<gene>
    <name evidence="3" type="ORF">BAL341_100</name>
</gene>
<feature type="transmembrane region" description="Helical" evidence="2">
    <location>
        <begin position="309"/>
        <end position="328"/>
    </location>
</feature>
<keyword evidence="2" id="KW-0472">Membrane</keyword>
<reference evidence="3" key="1">
    <citation type="submission" date="2019-04" db="EMBL/GenBank/DDBJ databases">
        <authorList>
            <person name="Brambilla D."/>
        </authorList>
    </citation>
    <scope>NUCLEOTIDE SEQUENCE</scope>
    <source>
        <strain evidence="3">BAL1</strain>
    </source>
</reference>
<name>A0A486XIY2_9GAMM</name>
<keyword evidence="2" id="KW-0812">Transmembrane</keyword>
<evidence type="ECO:0000256" key="1">
    <source>
        <dbReference type="SAM" id="Coils"/>
    </source>
</evidence>
<proteinExistence type="predicted"/>
<protein>
    <submittedName>
        <fullName evidence="3">Putative phage-related membrane protein</fullName>
    </submittedName>
</protein>
<sequence>MTQHVIEVYSSVFSALEDKELIGGDFKGKLKLNSELKDALTLLENKELTSGSYSYFKSGSAKSSISLDQINIDKFDDSYFFEVDISSRAFKGDYVICNNWDAVLTNETKVKSPAKYIFFTQTETLLTPSSKDVKYCNYLNVQKVYYLVKRLAESTEGGDKTIFFERPLTFEFVLVETDLEYAIDVEALEKLLNKDLHQEAINCLICKELVSFLKDIHVKERFSYLIKHMSSLISNVLLSYQSYVESYTFDKVRKEYLEKRTIYVSKIHGVFDAIATKLLTLPAGIWFATSQINQLKAGYLNDISFYKNIAVIATVFILTVLLILNLIGQYSTLDVQQKEYKDIFNELKKNFEDEAQNIDSAKEDIVNAEAKVRSKLLYSVFASLALFGLTLLMFLLSFP</sequence>
<evidence type="ECO:0000313" key="3">
    <source>
        <dbReference type="EMBL" id="VHO00193.1"/>
    </source>
</evidence>
<dbReference type="EMBL" id="CAAJGR010000013">
    <property type="protein sequence ID" value="VHO00193.1"/>
    <property type="molecule type" value="Genomic_DNA"/>
</dbReference>